<dbReference type="PANTHER" id="PTHR16038">
    <property type="entry name" value="NOP SEVEN ASSOCIATED PROTEIN 1"/>
    <property type="match status" value="1"/>
</dbReference>
<comment type="caution">
    <text evidence="1">The sequence shown here is derived from an EMBL/GenBank/DDBJ whole genome shotgun (WGS) entry which is preliminary data.</text>
</comment>
<gene>
    <name evidence="1" type="ORF">XYLVIOL_LOCUS6797</name>
</gene>
<accession>A0ABP1NUG1</accession>
<evidence type="ECO:0008006" key="3">
    <source>
        <dbReference type="Google" id="ProtNLM"/>
    </source>
</evidence>
<dbReference type="EMBL" id="CAXAJV020001293">
    <property type="protein sequence ID" value="CAL7944689.1"/>
    <property type="molecule type" value="Genomic_DNA"/>
</dbReference>
<keyword evidence="2" id="KW-1185">Reference proteome</keyword>
<sequence length="413" mass="47070">MTQKDNFDIYVGAKSGVFKGIKIEKEESVMHNIQNLVSITNNDEVTSLSWGNADESEVLLACGAKTVRSVKVYDTDCSTFTCSFICNLGTGKINGISRCGEAILTAVHSGEVKLWRFKEEDEFIIKAGENLERMRHSKIDKRIIATGGQEHKLKIFDIERQTQIFIEKNLPHDWLQLRVPIWISDIEFLPNTEQIVTVGRYGHVRLYDPKVQRRPVINLEIKNEALTTLCTVPREKQIIVGSGKGRMNLVDLRNPGKVLNTYKGFVGSVTAIACSKNEPYVVSISLDRHLRIHHIDTKELLRKVYLTSKMTCMLLRSEFTLPTNKMIDAENTKSYNNTISEDVEIDKQKNTQINPDSDPEYDTLFDTMQVIGNKKDSKLIEKKRRKLNRSTLDNKLVSDKSMLKKSKRIKSST</sequence>
<dbReference type="Gene3D" id="2.130.10.10">
    <property type="entry name" value="YVTN repeat-like/Quinoprotein amine dehydrogenase"/>
    <property type="match status" value="2"/>
</dbReference>
<reference evidence="1 2" key="1">
    <citation type="submission" date="2024-08" db="EMBL/GenBank/DDBJ databases">
        <authorList>
            <person name="Will J Nash"/>
            <person name="Angela Man"/>
            <person name="Seanna McTaggart"/>
            <person name="Kendall Baker"/>
            <person name="Tom Barker"/>
            <person name="Leah Catchpole"/>
            <person name="Alex Durrant"/>
            <person name="Karim Gharbi"/>
            <person name="Naomi Irish"/>
            <person name="Gemy Kaithakottil"/>
            <person name="Debby Ku"/>
            <person name="Aaliyah Providence"/>
            <person name="Felix Shaw"/>
            <person name="David Swarbreck"/>
            <person name="Chris Watkins"/>
            <person name="Ann M. McCartney"/>
            <person name="Giulio Formenti"/>
            <person name="Alice Mouton"/>
            <person name="Noel Vella"/>
            <person name="Bjorn M von Reumont"/>
            <person name="Adriana Vella"/>
            <person name="Wilfried Haerty"/>
        </authorList>
    </citation>
    <scope>NUCLEOTIDE SEQUENCE [LARGE SCALE GENOMIC DNA]</scope>
</reference>
<dbReference type="SUPFAM" id="SSF50978">
    <property type="entry name" value="WD40 repeat-like"/>
    <property type="match status" value="1"/>
</dbReference>
<dbReference type="InterPro" id="IPR036322">
    <property type="entry name" value="WD40_repeat_dom_sf"/>
</dbReference>
<evidence type="ECO:0000313" key="1">
    <source>
        <dbReference type="EMBL" id="CAL7944689.1"/>
    </source>
</evidence>
<dbReference type="Proteomes" id="UP001642520">
    <property type="component" value="Unassembled WGS sequence"/>
</dbReference>
<name>A0ABP1NUG1_XYLVO</name>
<dbReference type="PANTHER" id="PTHR16038:SF4">
    <property type="entry name" value="WD REPEAT-CONTAINING PROTEIN 74"/>
    <property type="match status" value="1"/>
</dbReference>
<evidence type="ECO:0000313" key="2">
    <source>
        <dbReference type="Proteomes" id="UP001642520"/>
    </source>
</evidence>
<dbReference type="SMART" id="SM00320">
    <property type="entry name" value="WD40"/>
    <property type="match status" value="6"/>
</dbReference>
<protein>
    <recommendedName>
        <fullName evidence="3">WD repeat-containing protein 74</fullName>
    </recommendedName>
</protein>
<dbReference type="InterPro" id="IPR015943">
    <property type="entry name" value="WD40/YVTN_repeat-like_dom_sf"/>
</dbReference>
<dbReference type="Pfam" id="PF00400">
    <property type="entry name" value="WD40"/>
    <property type="match status" value="1"/>
</dbReference>
<organism evidence="1 2">
    <name type="scientific">Xylocopa violacea</name>
    <name type="common">Violet carpenter bee</name>
    <name type="synonym">Apis violacea</name>
    <dbReference type="NCBI Taxonomy" id="135666"/>
    <lineage>
        <taxon>Eukaryota</taxon>
        <taxon>Metazoa</taxon>
        <taxon>Ecdysozoa</taxon>
        <taxon>Arthropoda</taxon>
        <taxon>Hexapoda</taxon>
        <taxon>Insecta</taxon>
        <taxon>Pterygota</taxon>
        <taxon>Neoptera</taxon>
        <taxon>Endopterygota</taxon>
        <taxon>Hymenoptera</taxon>
        <taxon>Apocrita</taxon>
        <taxon>Aculeata</taxon>
        <taxon>Apoidea</taxon>
        <taxon>Anthophila</taxon>
        <taxon>Apidae</taxon>
        <taxon>Xylocopa</taxon>
        <taxon>Xylocopa</taxon>
    </lineage>
</organism>
<dbReference type="InterPro" id="IPR037379">
    <property type="entry name" value="WDR74/Nsa1"/>
</dbReference>
<proteinExistence type="predicted"/>
<dbReference type="InterPro" id="IPR001680">
    <property type="entry name" value="WD40_rpt"/>
</dbReference>